<evidence type="ECO:0008006" key="2">
    <source>
        <dbReference type="Google" id="ProtNLM"/>
    </source>
</evidence>
<gene>
    <name evidence="1" type="ORF">PVT71_21715</name>
</gene>
<reference evidence="1" key="1">
    <citation type="submission" date="2023-02" db="EMBL/GenBank/DDBJ databases">
        <title>Description and genomic characterization of Salipiger bruguierae sp. nov., isolated from the sediment of mangrove plant Bruguiera sexangula.</title>
        <authorList>
            <person name="Long M."/>
        </authorList>
    </citation>
    <scope>NUCLEOTIDE SEQUENCE</scope>
    <source>
        <strain evidence="1">H15</strain>
    </source>
</reference>
<name>A0AAU8AMW0_9RHOB</name>
<proteinExistence type="predicted"/>
<sequence>MEPRLSSGTLLSVWETGAARRPLDRALAILWAAGVEQGAELPLAARDRALLQVRAGTFGKEIEARATCPDCAAALDLTLDAEVLAAALHDPEEGPVRALTSADLAAVAGLPGARVAEGLRERLGCTSGIAPESIDAAIEAQAEEAELTLRMVCAECGAGWAEVLDVPGFVWAELEAAALRLLAEVADLARAFGWTEAEVLRLSPPRRAAYLAMARAS</sequence>
<dbReference type="RefSeq" id="WP_353474567.1">
    <property type="nucleotide sequence ID" value="NZ_CP123385.1"/>
</dbReference>
<dbReference type="AlphaFoldDB" id="A0AAU8AMW0"/>
<protein>
    <recommendedName>
        <fullName evidence="2">Phage baseplate protein</fullName>
    </recommendedName>
</protein>
<dbReference type="EMBL" id="CP123385">
    <property type="protein sequence ID" value="XCC95701.1"/>
    <property type="molecule type" value="Genomic_DNA"/>
</dbReference>
<accession>A0AAU8AMW0</accession>
<evidence type="ECO:0000313" key="1">
    <source>
        <dbReference type="EMBL" id="XCC95701.1"/>
    </source>
</evidence>
<organism evidence="1">
    <name type="scientific">Alloyangia sp. H15</name>
    <dbReference type="NCBI Taxonomy" id="3029062"/>
    <lineage>
        <taxon>Bacteria</taxon>
        <taxon>Pseudomonadati</taxon>
        <taxon>Pseudomonadota</taxon>
        <taxon>Alphaproteobacteria</taxon>
        <taxon>Rhodobacterales</taxon>
        <taxon>Roseobacteraceae</taxon>
        <taxon>Alloyangia</taxon>
    </lineage>
</organism>